<keyword evidence="11" id="KW-0560">Oxidoreductase</keyword>
<name>A0AAV5EC89_ELECO</name>
<evidence type="ECO:0000256" key="9">
    <source>
        <dbReference type="ARBA" id="ARBA00022857"/>
    </source>
</evidence>
<dbReference type="GO" id="GO:0016174">
    <property type="term" value="F:NAD(P)H oxidase H2O2-forming activity"/>
    <property type="evidence" value="ECO:0007669"/>
    <property type="project" value="TreeGrafter"/>
</dbReference>
<dbReference type="PANTHER" id="PTHR11972">
    <property type="entry name" value="NADPH OXIDASE"/>
    <property type="match status" value="1"/>
</dbReference>
<dbReference type="Proteomes" id="UP001054889">
    <property type="component" value="Unassembled WGS sequence"/>
</dbReference>
<dbReference type="InterPro" id="IPR013112">
    <property type="entry name" value="FAD-bd_8"/>
</dbReference>
<dbReference type="InterPro" id="IPR000778">
    <property type="entry name" value="Cyt_b245_heavy_chain"/>
</dbReference>
<comment type="similarity">
    <text evidence="2">Belongs to the RBOH (TC 5.B.1.3) family.</text>
</comment>
<dbReference type="PRINTS" id="PR00466">
    <property type="entry name" value="GP91PHOX"/>
</dbReference>
<dbReference type="Pfam" id="PF08414">
    <property type="entry name" value="NADPH_Ox"/>
    <property type="match status" value="1"/>
</dbReference>
<dbReference type="InterPro" id="IPR018247">
    <property type="entry name" value="EF_Hand_1_Ca_BS"/>
</dbReference>
<dbReference type="SUPFAM" id="SSF47473">
    <property type="entry name" value="EF-hand"/>
    <property type="match status" value="1"/>
</dbReference>
<keyword evidence="4" id="KW-0285">Flavoprotein</keyword>
<keyword evidence="8" id="KW-0106">Calcium</keyword>
<evidence type="ECO:0000256" key="1">
    <source>
        <dbReference type="ARBA" id="ARBA00004141"/>
    </source>
</evidence>
<dbReference type="AlphaFoldDB" id="A0AAV5EC89"/>
<protein>
    <submittedName>
        <fullName evidence="17">Uncharacterized protein</fullName>
    </submittedName>
</protein>
<feature type="transmembrane region" description="Helical" evidence="13">
    <location>
        <begin position="286"/>
        <end position="307"/>
    </location>
</feature>
<evidence type="ECO:0000259" key="14">
    <source>
        <dbReference type="Pfam" id="PF08022"/>
    </source>
</evidence>
<keyword evidence="5 13" id="KW-0812">Transmembrane</keyword>
<evidence type="ECO:0000313" key="18">
    <source>
        <dbReference type="Proteomes" id="UP001054889"/>
    </source>
</evidence>
<keyword evidence="12 13" id="KW-0472">Membrane</keyword>
<gene>
    <name evidence="17" type="primary">gb08473</name>
    <name evidence="17" type="ORF">PR202_gb08473</name>
</gene>
<evidence type="ECO:0000256" key="3">
    <source>
        <dbReference type="ARBA" id="ARBA00022559"/>
    </source>
</evidence>
<dbReference type="GO" id="GO:0005886">
    <property type="term" value="C:plasma membrane"/>
    <property type="evidence" value="ECO:0007669"/>
    <property type="project" value="TreeGrafter"/>
</dbReference>
<dbReference type="Gene3D" id="1.10.238.10">
    <property type="entry name" value="EF-hand"/>
    <property type="match status" value="1"/>
</dbReference>
<evidence type="ECO:0000256" key="12">
    <source>
        <dbReference type="ARBA" id="ARBA00023136"/>
    </source>
</evidence>
<accession>A0AAV5EC89</accession>
<sequence>MLPGERRRRQSSTQMGLRGLRFLDRSSGGQDGWNAVEHRFDVMNNGGQLFKESFGKCIGMGDSREFAEELFVALARQRNLGPYDGITKEQLKEFWKELTNQNFDSRLRIFFGMCDKNGDGLLTEDEVKENWNRIWVISLWLALNLGLFAYKFEQYKRRAAFQVMGYCVCAAKGAAEALKLDMALILLPVMALFIVLATAVHTLAHVACNFPRLVTCPEDRFMAILGPGFRYKQPTYSDLLLESVPGVTGILMIIIMFFSFTLATHSFRRSVVKLPSPLHRLAGFNAFWYAHHLLVLAYVLLVVHPYRFLTKDWYMNSTWMYLILPVLFYACERTIRKVRENSYRVSIIKFSNFRRHPFSITSAPGDDYLSVHIRTLGDWTSELRNLFEKACEAQVTCKKATLTRLQTTVVADAHIEDTRFPKIFIDGPYGAPAQNYKKYDILLLIGLGIGATPFISILKDVLNNMKSNEEVESIHGSEIGSFKNNFPTRAYFYWVTREQGSFEWFKGVMNDVVESDHMVLFNLVT</sequence>
<dbReference type="FunFam" id="1.10.238.10:FF:000049">
    <property type="entry name" value="Respiratory burst oxidase homolog A"/>
    <property type="match status" value="1"/>
</dbReference>
<reference evidence="17" key="1">
    <citation type="journal article" date="2018" name="DNA Res.">
        <title>Multiple hybrid de novo genome assembly of finger millet, an orphan allotetraploid crop.</title>
        <authorList>
            <person name="Hatakeyama M."/>
            <person name="Aluri S."/>
            <person name="Balachadran M.T."/>
            <person name="Sivarajan S.R."/>
            <person name="Patrignani A."/>
            <person name="Gruter S."/>
            <person name="Poveda L."/>
            <person name="Shimizu-Inatsugi R."/>
            <person name="Baeten J."/>
            <person name="Francoijs K.J."/>
            <person name="Nataraja K.N."/>
            <person name="Reddy Y.A.N."/>
            <person name="Phadnis S."/>
            <person name="Ravikumar R.L."/>
            <person name="Schlapbach R."/>
            <person name="Sreeman S.M."/>
            <person name="Shimizu K.K."/>
        </authorList>
    </citation>
    <scope>NUCLEOTIDE SEQUENCE</scope>
</reference>
<keyword evidence="6" id="KW-0479">Metal-binding</keyword>
<feature type="transmembrane region" description="Helical" evidence="13">
    <location>
        <begin position="313"/>
        <end position="331"/>
    </location>
</feature>
<dbReference type="PROSITE" id="PS00018">
    <property type="entry name" value="EF_HAND_1"/>
    <property type="match status" value="1"/>
</dbReference>
<reference evidence="17" key="2">
    <citation type="submission" date="2021-12" db="EMBL/GenBank/DDBJ databases">
        <title>Resequencing data analysis of finger millet.</title>
        <authorList>
            <person name="Hatakeyama M."/>
            <person name="Aluri S."/>
            <person name="Balachadran M.T."/>
            <person name="Sivarajan S.R."/>
            <person name="Poveda L."/>
            <person name="Shimizu-Inatsugi R."/>
            <person name="Schlapbach R."/>
            <person name="Sreeman S.M."/>
            <person name="Shimizu K.K."/>
        </authorList>
    </citation>
    <scope>NUCLEOTIDE SEQUENCE</scope>
</reference>
<feature type="domain" description="Ferric reductase NAD binding" evidence="15">
    <location>
        <begin position="439"/>
        <end position="518"/>
    </location>
</feature>
<dbReference type="Pfam" id="PF08030">
    <property type="entry name" value="NAD_binding_6"/>
    <property type="match status" value="1"/>
</dbReference>
<dbReference type="SUPFAM" id="SSF52343">
    <property type="entry name" value="Ferredoxin reductase-like, C-terminal NADP-linked domain"/>
    <property type="match status" value="1"/>
</dbReference>
<proteinExistence type="inferred from homology"/>
<organism evidence="17 18">
    <name type="scientific">Eleusine coracana subsp. coracana</name>
    <dbReference type="NCBI Taxonomy" id="191504"/>
    <lineage>
        <taxon>Eukaryota</taxon>
        <taxon>Viridiplantae</taxon>
        <taxon>Streptophyta</taxon>
        <taxon>Embryophyta</taxon>
        <taxon>Tracheophyta</taxon>
        <taxon>Spermatophyta</taxon>
        <taxon>Magnoliopsida</taxon>
        <taxon>Liliopsida</taxon>
        <taxon>Poales</taxon>
        <taxon>Poaceae</taxon>
        <taxon>PACMAD clade</taxon>
        <taxon>Chloridoideae</taxon>
        <taxon>Cynodonteae</taxon>
        <taxon>Eleusininae</taxon>
        <taxon>Eleusine</taxon>
    </lineage>
</organism>
<dbReference type="GO" id="GO:0004601">
    <property type="term" value="F:peroxidase activity"/>
    <property type="evidence" value="ECO:0007669"/>
    <property type="project" value="UniProtKB-KW"/>
</dbReference>
<dbReference type="PANTHER" id="PTHR11972:SF54">
    <property type="entry name" value="RESPIRATORY BURST OXIDASE HOMOLOG PROTEIN J-RELATED"/>
    <property type="match status" value="1"/>
</dbReference>
<dbReference type="InterPro" id="IPR050369">
    <property type="entry name" value="RBOH/FRE"/>
</dbReference>
<keyword evidence="9" id="KW-0521">NADP</keyword>
<feature type="domain" description="FAD-binding 8" evidence="14">
    <location>
        <begin position="345"/>
        <end position="433"/>
    </location>
</feature>
<evidence type="ECO:0000256" key="13">
    <source>
        <dbReference type="SAM" id="Phobius"/>
    </source>
</evidence>
<evidence type="ECO:0000256" key="2">
    <source>
        <dbReference type="ARBA" id="ARBA00007975"/>
    </source>
</evidence>
<evidence type="ECO:0000256" key="4">
    <source>
        <dbReference type="ARBA" id="ARBA00022630"/>
    </source>
</evidence>
<evidence type="ECO:0000259" key="16">
    <source>
        <dbReference type="Pfam" id="PF08414"/>
    </source>
</evidence>
<dbReference type="InterPro" id="IPR017938">
    <property type="entry name" value="Riboflavin_synthase-like_b-brl"/>
</dbReference>
<dbReference type="SUPFAM" id="SSF63380">
    <property type="entry name" value="Riboflavin synthase domain-like"/>
    <property type="match status" value="1"/>
</dbReference>
<evidence type="ECO:0000313" key="17">
    <source>
        <dbReference type="EMBL" id="GJN21028.1"/>
    </source>
</evidence>
<evidence type="ECO:0000256" key="7">
    <source>
        <dbReference type="ARBA" id="ARBA00022827"/>
    </source>
</evidence>
<evidence type="ECO:0000256" key="5">
    <source>
        <dbReference type="ARBA" id="ARBA00022692"/>
    </source>
</evidence>
<dbReference type="Gene3D" id="3.40.50.80">
    <property type="entry name" value="Nucleotide-binding domain of ferredoxin-NADP reductase (FNR) module"/>
    <property type="match status" value="1"/>
</dbReference>
<evidence type="ECO:0000256" key="8">
    <source>
        <dbReference type="ARBA" id="ARBA00022837"/>
    </source>
</evidence>
<keyword evidence="10 13" id="KW-1133">Transmembrane helix</keyword>
<keyword evidence="7" id="KW-0274">FAD</keyword>
<keyword evidence="18" id="KW-1185">Reference proteome</keyword>
<feature type="transmembrane region" description="Helical" evidence="13">
    <location>
        <begin position="244"/>
        <end position="265"/>
    </location>
</feature>
<feature type="transmembrane region" description="Helical" evidence="13">
    <location>
        <begin position="441"/>
        <end position="458"/>
    </location>
</feature>
<dbReference type="InterPro" id="IPR039261">
    <property type="entry name" value="FNR_nucleotide-bd"/>
</dbReference>
<feature type="domain" description="NADPH oxidase Respiratory burst" evidence="16">
    <location>
        <begin position="7"/>
        <end position="105"/>
    </location>
</feature>
<dbReference type="InterPro" id="IPR011992">
    <property type="entry name" value="EF-hand-dom_pair"/>
</dbReference>
<dbReference type="CDD" id="cd06186">
    <property type="entry name" value="NOX_Duox_like_FAD_NADP"/>
    <property type="match status" value="1"/>
</dbReference>
<dbReference type="Pfam" id="PF08022">
    <property type="entry name" value="FAD_binding_8"/>
    <property type="match status" value="1"/>
</dbReference>
<dbReference type="InterPro" id="IPR013121">
    <property type="entry name" value="Fe_red_NAD-bd_6"/>
</dbReference>
<evidence type="ECO:0000256" key="6">
    <source>
        <dbReference type="ARBA" id="ARBA00022723"/>
    </source>
</evidence>
<evidence type="ECO:0000256" key="11">
    <source>
        <dbReference type="ARBA" id="ARBA00023002"/>
    </source>
</evidence>
<dbReference type="GO" id="GO:0046872">
    <property type="term" value="F:metal ion binding"/>
    <property type="evidence" value="ECO:0007669"/>
    <property type="project" value="UniProtKB-KW"/>
</dbReference>
<dbReference type="EMBL" id="BQKI01000075">
    <property type="protein sequence ID" value="GJN21028.1"/>
    <property type="molecule type" value="Genomic_DNA"/>
</dbReference>
<dbReference type="InterPro" id="IPR013623">
    <property type="entry name" value="NADPH_Ox"/>
</dbReference>
<comment type="caution">
    <text evidence="17">The sequence shown here is derived from an EMBL/GenBank/DDBJ whole genome shotgun (WGS) entry which is preliminary data.</text>
</comment>
<keyword evidence="3" id="KW-0575">Peroxidase</keyword>
<evidence type="ECO:0000256" key="10">
    <source>
        <dbReference type="ARBA" id="ARBA00022989"/>
    </source>
</evidence>
<feature type="transmembrane region" description="Helical" evidence="13">
    <location>
        <begin position="182"/>
        <end position="204"/>
    </location>
</feature>
<evidence type="ECO:0000259" key="15">
    <source>
        <dbReference type="Pfam" id="PF08030"/>
    </source>
</evidence>
<comment type="subcellular location">
    <subcellularLocation>
        <location evidence="1">Membrane</location>
        <topology evidence="1">Multi-pass membrane protein</topology>
    </subcellularLocation>
</comment>